<keyword evidence="4" id="KW-1185">Reference proteome</keyword>
<evidence type="ECO:0000259" key="1">
    <source>
        <dbReference type="PROSITE" id="PS51736"/>
    </source>
</evidence>
<gene>
    <name evidence="3" type="ORF">SAMN04488241_108151</name>
</gene>
<dbReference type="PANTHER" id="PTHR30461">
    <property type="entry name" value="DNA-INVERTASE FROM LAMBDOID PROPHAGE"/>
    <property type="match status" value="1"/>
</dbReference>
<dbReference type="InterPro" id="IPR006119">
    <property type="entry name" value="Resolv_N"/>
</dbReference>
<dbReference type="Proteomes" id="UP000199586">
    <property type="component" value="Unassembled WGS sequence"/>
</dbReference>
<name>A0A1I5TMG0_9SPHN</name>
<feature type="domain" description="Resolvase/invertase-type recombinase catalytic" evidence="1">
    <location>
        <begin position="5"/>
        <end position="157"/>
    </location>
</feature>
<dbReference type="PANTHER" id="PTHR30461:SF23">
    <property type="entry name" value="DNA RECOMBINASE-RELATED"/>
    <property type="match status" value="1"/>
</dbReference>
<dbReference type="OrthoDB" id="7277848at2"/>
<evidence type="ECO:0000259" key="2">
    <source>
        <dbReference type="PROSITE" id="PS51737"/>
    </source>
</evidence>
<dbReference type="InterPro" id="IPR036162">
    <property type="entry name" value="Resolvase-like_N_sf"/>
</dbReference>
<evidence type="ECO:0000313" key="4">
    <source>
        <dbReference type="Proteomes" id="UP000199586"/>
    </source>
</evidence>
<dbReference type="Pfam" id="PF07508">
    <property type="entry name" value="Recombinase"/>
    <property type="match status" value="1"/>
</dbReference>
<feature type="domain" description="Recombinase" evidence="2">
    <location>
        <begin position="165"/>
        <end position="279"/>
    </location>
</feature>
<dbReference type="PROSITE" id="PS51737">
    <property type="entry name" value="RECOMBINASE_DNA_BIND"/>
    <property type="match status" value="1"/>
</dbReference>
<dbReference type="SUPFAM" id="SSF53041">
    <property type="entry name" value="Resolvase-like"/>
    <property type="match status" value="1"/>
</dbReference>
<dbReference type="SUPFAM" id="SSF109709">
    <property type="entry name" value="KorB DNA-binding domain-like"/>
    <property type="match status" value="1"/>
</dbReference>
<dbReference type="InterPro" id="IPR050639">
    <property type="entry name" value="SSR_resolvase"/>
</dbReference>
<dbReference type="EMBL" id="FOXP01000008">
    <property type="protein sequence ID" value="SFP84262.1"/>
    <property type="molecule type" value="Genomic_DNA"/>
</dbReference>
<dbReference type="Gene3D" id="3.40.50.1390">
    <property type="entry name" value="Resolvase, N-terminal catalytic domain"/>
    <property type="match status" value="1"/>
</dbReference>
<accession>A0A1I5TMG0</accession>
<dbReference type="SMART" id="SM00857">
    <property type="entry name" value="Resolvase"/>
    <property type="match status" value="1"/>
</dbReference>
<dbReference type="AlphaFoldDB" id="A0A1I5TMG0"/>
<dbReference type="Pfam" id="PF00239">
    <property type="entry name" value="Resolvase"/>
    <property type="match status" value="1"/>
</dbReference>
<dbReference type="Gene3D" id="3.90.1750.20">
    <property type="entry name" value="Putative Large Serine Recombinase, Chain B, Domain 2"/>
    <property type="match status" value="1"/>
</dbReference>
<dbReference type="InterPro" id="IPR011109">
    <property type="entry name" value="DNA_bind_recombinase_dom"/>
</dbReference>
<dbReference type="RefSeq" id="WP_093333772.1">
    <property type="nucleotide sequence ID" value="NZ_FOXP01000008.1"/>
</dbReference>
<dbReference type="GO" id="GO:0003677">
    <property type="term" value="F:DNA binding"/>
    <property type="evidence" value="ECO:0007669"/>
    <property type="project" value="InterPro"/>
</dbReference>
<sequence>MKQVRCAIYTRKSSDEGLEQSFNSLDAQREACAAYILSQASEGWTALPEIYDDGGLSGGTLERPALKRLLAEVAAGRVDIIVVYKVDRLTRSLFDFAKLVETFDAAGTSFVSVTQSFNTTTSMGRLTLNMLLSFAQFEREVTAERIRDKIAASKARGMWMGGTPPLGYAPSDRTLTIVEEHAALIRHLFARYLALGSVRQLQEELAGQGITVPARVSISGKSLGGGTFTRGQLYGILKNVIYRGQIGHKDMVYPGLQPAIIDEATFTATQAMLADHLQGHRRRANAAENSPLAGKVVDDKGEPLVATHACKGKVRHRYYVSRALHHGGSDTGLRLPARELEGLVTERLATLLADPLQLATTMSLEVTPHLLTALPARCASLSVQLAERRPALVTAVVTRVAVGAGEIGVIVDLPALAAALGVEQPVDAPATIMLACGARLTRSGRTLRLVQDNGSLTRASADKSLVRLVAQARRWWQVLRTGEIDIAELATREGVTASYATRVLRLAFLSPAVTEAILAGRQRAGITAASLTLKATVPTDWRAQKAAFLPAG</sequence>
<reference evidence="4" key="1">
    <citation type="submission" date="2016-10" db="EMBL/GenBank/DDBJ databases">
        <authorList>
            <person name="Varghese N."/>
            <person name="Submissions S."/>
        </authorList>
    </citation>
    <scope>NUCLEOTIDE SEQUENCE [LARGE SCALE GENOMIC DNA]</scope>
    <source>
        <strain evidence="4">CGMCC 1.9113</strain>
    </source>
</reference>
<proteinExistence type="predicted"/>
<dbReference type="PROSITE" id="PS51736">
    <property type="entry name" value="RECOMBINASES_3"/>
    <property type="match status" value="1"/>
</dbReference>
<evidence type="ECO:0000313" key="3">
    <source>
        <dbReference type="EMBL" id="SFP84262.1"/>
    </source>
</evidence>
<dbReference type="InterPro" id="IPR038109">
    <property type="entry name" value="DNA_bind_recomb_sf"/>
</dbReference>
<dbReference type="GO" id="GO:0000150">
    <property type="term" value="F:DNA strand exchange activity"/>
    <property type="evidence" value="ECO:0007669"/>
    <property type="project" value="InterPro"/>
</dbReference>
<organism evidence="3 4">
    <name type="scientific">Sphingomonas rubra</name>
    <dbReference type="NCBI Taxonomy" id="634430"/>
    <lineage>
        <taxon>Bacteria</taxon>
        <taxon>Pseudomonadati</taxon>
        <taxon>Pseudomonadota</taxon>
        <taxon>Alphaproteobacteria</taxon>
        <taxon>Sphingomonadales</taxon>
        <taxon>Sphingomonadaceae</taxon>
        <taxon>Sphingomonas</taxon>
    </lineage>
</organism>
<protein>
    <submittedName>
        <fullName evidence="3">Site-specific DNA recombinase</fullName>
    </submittedName>
</protein>
<dbReference type="CDD" id="cd03768">
    <property type="entry name" value="SR_ResInv"/>
    <property type="match status" value="1"/>
</dbReference>
<dbReference type="STRING" id="634430.SAMN04488241_108151"/>